<keyword evidence="2" id="KW-1185">Reference proteome</keyword>
<proteinExistence type="predicted"/>
<evidence type="ECO:0000313" key="1">
    <source>
        <dbReference type="EMBL" id="MBL0763669.1"/>
    </source>
</evidence>
<dbReference type="InterPro" id="IPR024423">
    <property type="entry name" value="DUF3050"/>
</dbReference>
<dbReference type="RefSeq" id="WP_201916520.1">
    <property type="nucleotide sequence ID" value="NZ_JAERQG010000001.1"/>
</dbReference>
<dbReference type="Pfam" id="PF11251">
    <property type="entry name" value="DUF3050"/>
    <property type="match status" value="1"/>
</dbReference>
<dbReference type="Proteomes" id="UP000642920">
    <property type="component" value="Unassembled WGS sequence"/>
</dbReference>
<gene>
    <name evidence="1" type="ORF">JKP34_00310</name>
</gene>
<comment type="caution">
    <text evidence="1">The sequence shown here is derived from an EMBL/GenBank/DDBJ whole genome shotgun (WGS) entry which is preliminary data.</text>
</comment>
<dbReference type="AlphaFoldDB" id="A0A937DID5"/>
<evidence type="ECO:0000313" key="2">
    <source>
        <dbReference type="Proteomes" id="UP000642920"/>
    </source>
</evidence>
<dbReference type="InterPro" id="IPR016084">
    <property type="entry name" value="Haem_Oase-like_multi-hlx"/>
</dbReference>
<organism evidence="1 2">
    <name type="scientific">Marivirga atlantica</name>
    <dbReference type="NCBI Taxonomy" id="1548457"/>
    <lineage>
        <taxon>Bacteria</taxon>
        <taxon>Pseudomonadati</taxon>
        <taxon>Bacteroidota</taxon>
        <taxon>Cytophagia</taxon>
        <taxon>Cytophagales</taxon>
        <taxon>Marivirgaceae</taxon>
        <taxon>Marivirga</taxon>
    </lineage>
</organism>
<protein>
    <submittedName>
        <fullName evidence="1">DUF3050 domain-containing protein</fullName>
    </submittedName>
</protein>
<dbReference type="Gene3D" id="1.20.910.10">
    <property type="entry name" value="Heme oxygenase-like"/>
    <property type="match status" value="1"/>
</dbReference>
<name>A0A937DID5_9BACT</name>
<accession>A0A937DID5</accession>
<dbReference type="EMBL" id="JAERQG010000001">
    <property type="protein sequence ID" value="MBL0763669.1"/>
    <property type="molecule type" value="Genomic_DNA"/>
</dbReference>
<sequence>MSIQSIQESIKTYRSDLLEHPVYSQITSVEEVRVFMEIHAFAVWDFMSLLKALQKKLTCISLPWKPVASPSTARFINEIILGEETDVNPKGEVKSHYELYLEAMNDLNASTNSITLLLDHCNSIPELLNYLDATSDLPDGIKKFLRFSFELIENGKTHEIAAAFTFGREDLIPDLFTSIIKGLNQENDELEALIYYLERHIELDGDEHGPLSLRMIEELCEDDAKKWQEAEIAAIKALEVRQHLWNEISQKIEQSKMTV</sequence>
<dbReference type="SUPFAM" id="SSF48613">
    <property type="entry name" value="Heme oxygenase-like"/>
    <property type="match status" value="1"/>
</dbReference>
<reference evidence="1" key="1">
    <citation type="submission" date="2021-01" db="EMBL/GenBank/DDBJ databases">
        <title>Marivirga sp. nov., isolated from intertidal surface sediments.</title>
        <authorList>
            <person name="Zhang M."/>
        </authorList>
    </citation>
    <scope>NUCLEOTIDE SEQUENCE</scope>
    <source>
        <strain evidence="1">SM1354</strain>
    </source>
</reference>